<dbReference type="Ensembl" id="ENSCCNT00000003440.1">
    <property type="protein sequence ID" value="ENSCCNP00000002584.1"/>
    <property type="gene ID" value="ENSCCNG00000002834.1"/>
</dbReference>
<organism evidence="1">
    <name type="scientific">Castor canadensis</name>
    <name type="common">American beaver</name>
    <dbReference type="NCBI Taxonomy" id="51338"/>
    <lineage>
        <taxon>Eukaryota</taxon>
        <taxon>Metazoa</taxon>
        <taxon>Chordata</taxon>
        <taxon>Craniata</taxon>
        <taxon>Vertebrata</taxon>
        <taxon>Euteleostomi</taxon>
        <taxon>Mammalia</taxon>
        <taxon>Eutheria</taxon>
        <taxon>Euarchontoglires</taxon>
        <taxon>Glires</taxon>
        <taxon>Rodentia</taxon>
        <taxon>Castorimorpha</taxon>
        <taxon>Castoridae</taxon>
        <taxon>Castor</taxon>
    </lineage>
</organism>
<proteinExistence type="predicted"/>
<dbReference type="AlphaFoldDB" id="A0A8C0W1Q4"/>
<accession>A0A8C0W1Q4</accession>
<name>A0A8C0W1Q4_CASCN</name>
<evidence type="ECO:0000313" key="1">
    <source>
        <dbReference type="Ensembl" id="ENSCCNP00000002584.1"/>
    </source>
</evidence>
<protein>
    <submittedName>
        <fullName evidence="1">Uncharacterized protein</fullName>
    </submittedName>
</protein>
<sequence>MWIQGNGTASDAAVVYIWNGTIPKPHIHKDWQWPVATWFNHPCMSLFSLSPPRAIPPTCLCPNGFYHKVTSHIRLVPTLMTSFRFN</sequence>
<reference evidence="1" key="1">
    <citation type="submission" date="2023-09" db="UniProtKB">
        <authorList>
            <consortium name="Ensembl"/>
        </authorList>
    </citation>
    <scope>IDENTIFICATION</scope>
</reference>